<protein>
    <recommendedName>
        <fullName evidence="1">Cyclic diguanosine monophosphate-binding protein</fullName>
        <shortName evidence="1">c-di-GMP-binding protein</shortName>
    </recommendedName>
    <alternativeName>
        <fullName evidence="1">Pilz domain-containing protein</fullName>
    </alternativeName>
</protein>
<proteinExistence type="predicted"/>
<keyword evidence="1" id="KW-0547">Nucleotide-binding</keyword>
<comment type="function">
    <text evidence="1">Binds the second messenger bis-(3'-5') cyclic dimeric guanosine monophosphate (c-di-GMP). Can bind two c-di-GMP molecules per monomer. May play a role in bacterial second-messenger regulated processes. Binding to c-di-GMP induces a conformational change of the C- and N-termini resulting in the exposure of a highly negative surface on one side of the protein to a possible effector protein.</text>
</comment>
<dbReference type="SUPFAM" id="SSF141371">
    <property type="entry name" value="PilZ domain-like"/>
    <property type="match status" value="1"/>
</dbReference>
<accession>A0ABU1IDN2</accession>
<sequence length="129" mass="13693">MVHERRHFVRVGFDAPAQVTIGPETFDAQVLDLSLKGALLRLPPQAHALAGPGVSCQLVVPLLPAQEQLSMAAHIAHLDGDLAGLQCSTIDLDSVTHLRRIIELQLGDAALLERDLAELMAGHTAGATP</sequence>
<evidence type="ECO:0000256" key="1">
    <source>
        <dbReference type="PIRNR" id="PIRNR028141"/>
    </source>
</evidence>
<comment type="subunit">
    <text evidence="1">Monomer in both c-di-GMP-bound and free forms.</text>
</comment>
<organism evidence="3 4">
    <name type="scientific">Paracidovorax wautersii</name>
    <dbReference type="NCBI Taxonomy" id="1177982"/>
    <lineage>
        <taxon>Bacteria</taxon>
        <taxon>Pseudomonadati</taxon>
        <taxon>Pseudomonadota</taxon>
        <taxon>Betaproteobacteria</taxon>
        <taxon>Burkholderiales</taxon>
        <taxon>Comamonadaceae</taxon>
        <taxon>Paracidovorax</taxon>
    </lineage>
</organism>
<keyword evidence="4" id="KW-1185">Reference proteome</keyword>
<feature type="domain" description="PilZ" evidence="2">
    <location>
        <begin position="4"/>
        <end position="103"/>
    </location>
</feature>
<evidence type="ECO:0000313" key="3">
    <source>
        <dbReference type="EMBL" id="MDR6215341.1"/>
    </source>
</evidence>
<dbReference type="Gene3D" id="2.40.10.220">
    <property type="entry name" value="predicted glycosyltransferase like domains"/>
    <property type="match status" value="1"/>
</dbReference>
<dbReference type="Proteomes" id="UP001267710">
    <property type="component" value="Unassembled WGS sequence"/>
</dbReference>
<keyword evidence="1" id="KW-0973">c-di-GMP</keyword>
<dbReference type="Pfam" id="PF07238">
    <property type="entry name" value="PilZ"/>
    <property type="match status" value="1"/>
</dbReference>
<dbReference type="EMBL" id="JAVIZX010000001">
    <property type="protein sequence ID" value="MDR6215341.1"/>
    <property type="molecule type" value="Genomic_DNA"/>
</dbReference>
<dbReference type="RefSeq" id="WP_309829881.1">
    <property type="nucleotide sequence ID" value="NZ_JAVIZX010000001.1"/>
</dbReference>
<gene>
    <name evidence="3" type="ORF">QE399_003030</name>
</gene>
<comment type="caution">
    <text evidence="3">The sequence shown here is derived from an EMBL/GenBank/DDBJ whole genome shotgun (WGS) entry which is preliminary data.</text>
</comment>
<evidence type="ECO:0000259" key="2">
    <source>
        <dbReference type="Pfam" id="PF07238"/>
    </source>
</evidence>
<dbReference type="InterPro" id="IPR009875">
    <property type="entry name" value="PilZ_domain"/>
</dbReference>
<evidence type="ECO:0000313" key="4">
    <source>
        <dbReference type="Proteomes" id="UP001267710"/>
    </source>
</evidence>
<name>A0ABU1IDN2_9BURK</name>
<dbReference type="InterPro" id="IPR027021">
    <property type="entry name" value="C-di-GMP_BP_PA4608"/>
</dbReference>
<dbReference type="PIRSF" id="PIRSF028141">
    <property type="entry name" value="C-di-GMP_BP_PA4608"/>
    <property type="match status" value="1"/>
</dbReference>
<reference evidence="3 4" key="1">
    <citation type="submission" date="2023-08" db="EMBL/GenBank/DDBJ databases">
        <title>Functional and genomic diversity of the sorghum phyllosphere microbiome.</title>
        <authorList>
            <person name="Shade A."/>
        </authorList>
    </citation>
    <scope>NUCLEOTIDE SEQUENCE [LARGE SCALE GENOMIC DNA]</scope>
    <source>
        <strain evidence="3 4">SORGH_AS_0335</strain>
    </source>
</reference>